<protein>
    <submittedName>
        <fullName evidence="2">Uncharacterized protein</fullName>
    </submittedName>
</protein>
<keyword evidence="1" id="KW-1133">Transmembrane helix</keyword>
<dbReference type="EMBL" id="UAVY01000007">
    <property type="protein sequence ID" value="SQB37650.1"/>
    <property type="molecule type" value="Genomic_DNA"/>
</dbReference>
<proteinExistence type="predicted"/>
<evidence type="ECO:0000256" key="1">
    <source>
        <dbReference type="SAM" id="Phobius"/>
    </source>
</evidence>
<keyword evidence="1" id="KW-0812">Transmembrane</keyword>
<evidence type="ECO:0000313" key="2">
    <source>
        <dbReference type="EMBL" id="SQB37650.1"/>
    </source>
</evidence>
<sequence>MTTQETLIFMVGIYALVVITHLVLVLILTSVKMVFSI</sequence>
<dbReference type="AlphaFoldDB" id="A0A2X2YGG5"/>
<keyword evidence="1" id="KW-0472">Membrane</keyword>
<name>A0A2X2YGG5_CITKO</name>
<accession>A0A2X2YGG5</accession>
<reference evidence="2 3" key="1">
    <citation type="submission" date="2018-06" db="EMBL/GenBank/DDBJ databases">
        <authorList>
            <consortium name="Pathogen Informatics"/>
            <person name="Doyle S."/>
        </authorList>
    </citation>
    <scope>NUCLEOTIDE SEQUENCE [LARGE SCALE GENOMIC DNA]</scope>
    <source>
        <strain evidence="2 3">NCTC10786</strain>
    </source>
</reference>
<organism evidence="2 3">
    <name type="scientific">Citrobacter koseri</name>
    <name type="common">Citrobacter diversus</name>
    <dbReference type="NCBI Taxonomy" id="545"/>
    <lineage>
        <taxon>Bacteria</taxon>
        <taxon>Pseudomonadati</taxon>
        <taxon>Pseudomonadota</taxon>
        <taxon>Gammaproteobacteria</taxon>
        <taxon>Enterobacterales</taxon>
        <taxon>Enterobacteriaceae</taxon>
        <taxon>Citrobacter</taxon>
    </lineage>
</organism>
<gene>
    <name evidence="2" type="ORF">NCTC10786_04408</name>
</gene>
<feature type="transmembrane region" description="Helical" evidence="1">
    <location>
        <begin position="6"/>
        <end position="28"/>
    </location>
</feature>
<dbReference type="Proteomes" id="UP000251584">
    <property type="component" value="Unassembled WGS sequence"/>
</dbReference>
<evidence type="ECO:0000313" key="3">
    <source>
        <dbReference type="Proteomes" id="UP000251584"/>
    </source>
</evidence>